<accession>A0ABN1AFW9</accession>
<dbReference type="SUPFAM" id="SSF74653">
    <property type="entry name" value="TolA/TonB C-terminal domain"/>
    <property type="match status" value="1"/>
</dbReference>
<keyword evidence="6" id="KW-0812">Transmembrane</keyword>
<dbReference type="NCBIfam" id="TIGR01352">
    <property type="entry name" value="tonB_Cterm"/>
    <property type="match status" value="1"/>
</dbReference>
<evidence type="ECO:0000256" key="5">
    <source>
        <dbReference type="ARBA" id="ARBA00022519"/>
    </source>
</evidence>
<evidence type="ECO:0000259" key="10">
    <source>
        <dbReference type="PROSITE" id="PS52015"/>
    </source>
</evidence>
<evidence type="ECO:0000256" key="6">
    <source>
        <dbReference type="ARBA" id="ARBA00022692"/>
    </source>
</evidence>
<keyword evidence="3" id="KW-0813">Transport</keyword>
<evidence type="ECO:0000256" key="1">
    <source>
        <dbReference type="ARBA" id="ARBA00004383"/>
    </source>
</evidence>
<evidence type="ECO:0000256" key="9">
    <source>
        <dbReference type="ARBA" id="ARBA00023136"/>
    </source>
</evidence>
<name>A0ABN1AFW9_9SPHN</name>
<comment type="subcellular location">
    <subcellularLocation>
        <location evidence="1">Cell inner membrane</location>
        <topology evidence="1">Single-pass membrane protein</topology>
        <orientation evidence="1">Periplasmic side</orientation>
    </subcellularLocation>
</comment>
<keyword evidence="7" id="KW-0653">Protein transport</keyword>
<dbReference type="RefSeq" id="WP_229955004.1">
    <property type="nucleotide sequence ID" value="NZ_BAAAEM010000002.1"/>
</dbReference>
<keyword evidence="4" id="KW-1003">Cell membrane</keyword>
<evidence type="ECO:0000313" key="12">
    <source>
        <dbReference type="Proteomes" id="UP001500713"/>
    </source>
</evidence>
<dbReference type="InterPro" id="IPR037682">
    <property type="entry name" value="TonB_C"/>
</dbReference>
<keyword evidence="9" id="KW-0472">Membrane</keyword>
<dbReference type="PROSITE" id="PS52015">
    <property type="entry name" value="TONB_CTD"/>
    <property type="match status" value="1"/>
</dbReference>
<dbReference type="Pfam" id="PF03544">
    <property type="entry name" value="TonB_C"/>
    <property type="match status" value="1"/>
</dbReference>
<keyword evidence="5" id="KW-0997">Cell inner membrane</keyword>
<dbReference type="InterPro" id="IPR051045">
    <property type="entry name" value="TonB-dependent_transducer"/>
</dbReference>
<evidence type="ECO:0000256" key="8">
    <source>
        <dbReference type="ARBA" id="ARBA00022989"/>
    </source>
</evidence>
<dbReference type="PANTHER" id="PTHR33446:SF2">
    <property type="entry name" value="PROTEIN TONB"/>
    <property type="match status" value="1"/>
</dbReference>
<keyword evidence="12" id="KW-1185">Reference proteome</keyword>
<protein>
    <submittedName>
        <fullName evidence="11">Energy transducer TonB</fullName>
    </submittedName>
</protein>
<proteinExistence type="inferred from homology"/>
<keyword evidence="8" id="KW-1133">Transmembrane helix</keyword>
<organism evidence="11 12">
    <name type="scientific">Parasphingorhabdus litoris</name>
    <dbReference type="NCBI Taxonomy" id="394733"/>
    <lineage>
        <taxon>Bacteria</taxon>
        <taxon>Pseudomonadati</taxon>
        <taxon>Pseudomonadota</taxon>
        <taxon>Alphaproteobacteria</taxon>
        <taxon>Sphingomonadales</taxon>
        <taxon>Sphingomonadaceae</taxon>
        <taxon>Parasphingorhabdus</taxon>
    </lineage>
</organism>
<comment type="caution">
    <text evidence="11">The sequence shown here is derived from an EMBL/GenBank/DDBJ whole genome shotgun (WGS) entry which is preliminary data.</text>
</comment>
<evidence type="ECO:0000256" key="2">
    <source>
        <dbReference type="ARBA" id="ARBA00006555"/>
    </source>
</evidence>
<evidence type="ECO:0000256" key="7">
    <source>
        <dbReference type="ARBA" id="ARBA00022927"/>
    </source>
</evidence>
<evidence type="ECO:0000313" key="11">
    <source>
        <dbReference type="EMBL" id="GAA0475500.1"/>
    </source>
</evidence>
<dbReference type="InterPro" id="IPR006260">
    <property type="entry name" value="TonB/TolA_C"/>
</dbReference>
<dbReference type="PANTHER" id="PTHR33446">
    <property type="entry name" value="PROTEIN TONB-RELATED"/>
    <property type="match status" value="1"/>
</dbReference>
<reference evidence="11 12" key="1">
    <citation type="journal article" date="2019" name="Int. J. Syst. Evol. Microbiol.">
        <title>The Global Catalogue of Microorganisms (GCM) 10K type strain sequencing project: providing services to taxonomists for standard genome sequencing and annotation.</title>
        <authorList>
            <consortium name="The Broad Institute Genomics Platform"/>
            <consortium name="The Broad Institute Genome Sequencing Center for Infectious Disease"/>
            <person name="Wu L."/>
            <person name="Ma J."/>
        </authorList>
    </citation>
    <scope>NUCLEOTIDE SEQUENCE [LARGE SCALE GENOMIC DNA]</scope>
    <source>
        <strain evidence="11 12">JCM 14162</strain>
    </source>
</reference>
<evidence type="ECO:0000256" key="4">
    <source>
        <dbReference type="ARBA" id="ARBA00022475"/>
    </source>
</evidence>
<comment type="similarity">
    <text evidence="2">Belongs to the TonB family.</text>
</comment>
<gene>
    <name evidence="11" type="ORF">GCM10009096_16490</name>
</gene>
<sequence length="223" mass="24188">MSFTSTYAHKKPNYKGIGLTVGFHALLFAGAMALPAITAEIPFEGTILAVPIEVDKDPSPPVKAIDEPIVDTNPPPKSVTAVTPIVAPPVFNDPPTNSFADVDSGIDFSGLGDRVVIPVTPVEVIPDPVIADAKLNSRYSNQFQPPYPSGLLRMGEEGLITVRVLVGTDGRAKQIELVESPHEEFWTATKRHALKKWRFEPATTDGAAFESWITLKVRFEINS</sequence>
<evidence type="ECO:0000256" key="3">
    <source>
        <dbReference type="ARBA" id="ARBA00022448"/>
    </source>
</evidence>
<dbReference type="EMBL" id="BAAAEM010000002">
    <property type="protein sequence ID" value="GAA0475500.1"/>
    <property type="molecule type" value="Genomic_DNA"/>
</dbReference>
<dbReference type="Gene3D" id="3.30.1150.10">
    <property type="match status" value="1"/>
</dbReference>
<dbReference type="Proteomes" id="UP001500713">
    <property type="component" value="Unassembled WGS sequence"/>
</dbReference>
<feature type="domain" description="TonB C-terminal" evidence="10">
    <location>
        <begin position="132"/>
        <end position="223"/>
    </location>
</feature>